<evidence type="ECO:0000313" key="2">
    <source>
        <dbReference type="Proteomes" id="UP000244016"/>
    </source>
</evidence>
<sequence>MSPSFLPKSVWGRRLFPPPALPYLANLRNSLESVRVVRGSSPRGTRGSLRFPDARCTFVG</sequence>
<comment type="caution">
    <text evidence="1">The sequence shown here is derived from an EMBL/GenBank/DDBJ whole genome shotgun (WGS) entry which is preliminary data.</text>
</comment>
<protein>
    <submittedName>
        <fullName evidence="1">Uncharacterized protein</fullName>
    </submittedName>
</protein>
<name>A0A2T5G746_9BACL</name>
<reference evidence="1 2" key="1">
    <citation type="submission" date="2017-08" db="EMBL/GenBank/DDBJ databases">
        <title>Burning lignite coal seam in the remote Altai Mountains harbors a hydrogen-driven thermophilic microbial community.</title>
        <authorList>
            <person name="Kadnikov V.V."/>
            <person name="Mardanov A.V."/>
            <person name="Ivasenko D."/>
            <person name="Beletsky A.V."/>
            <person name="Karnachuk O.V."/>
            <person name="Ravin N.V."/>
        </authorList>
    </citation>
    <scope>NUCLEOTIDE SEQUENCE [LARGE SCALE GENOMIC DNA]</scope>
    <source>
        <strain evidence="1">AL31</strain>
    </source>
</reference>
<dbReference type="AlphaFoldDB" id="A0A2T5G746"/>
<dbReference type="EMBL" id="PEBW01000003">
    <property type="protein sequence ID" value="PTQ51999.1"/>
    <property type="molecule type" value="Genomic_DNA"/>
</dbReference>
<evidence type="ECO:0000313" key="1">
    <source>
        <dbReference type="EMBL" id="PTQ51999.1"/>
    </source>
</evidence>
<gene>
    <name evidence="1" type="ORF">BLITH_0966</name>
</gene>
<dbReference type="Proteomes" id="UP000244016">
    <property type="component" value="Unassembled WGS sequence"/>
</dbReference>
<accession>A0A2T5G746</accession>
<proteinExistence type="predicted"/>
<organism evidence="1 2">
    <name type="scientific">Brockia lithotrophica</name>
    <dbReference type="NCBI Taxonomy" id="933949"/>
    <lineage>
        <taxon>Bacteria</taxon>
        <taxon>Bacillati</taxon>
        <taxon>Bacillota</taxon>
        <taxon>Bacilli</taxon>
        <taxon>Bacillales</taxon>
        <taxon>Bacillales Family X. Incertae Sedis</taxon>
        <taxon>Brockia</taxon>
    </lineage>
</organism>